<dbReference type="AlphaFoldDB" id="A0A6A5YHN9"/>
<keyword evidence="3" id="KW-1185">Reference proteome</keyword>
<reference evidence="2" key="1">
    <citation type="journal article" date="2020" name="Stud. Mycol.">
        <title>101 Dothideomycetes genomes: a test case for predicting lifestyles and emergence of pathogens.</title>
        <authorList>
            <person name="Haridas S."/>
            <person name="Albert R."/>
            <person name="Binder M."/>
            <person name="Bloem J."/>
            <person name="Labutti K."/>
            <person name="Salamov A."/>
            <person name="Andreopoulos B."/>
            <person name="Baker S."/>
            <person name="Barry K."/>
            <person name="Bills G."/>
            <person name="Bluhm B."/>
            <person name="Cannon C."/>
            <person name="Castanera R."/>
            <person name="Culley D."/>
            <person name="Daum C."/>
            <person name="Ezra D."/>
            <person name="Gonzalez J."/>
            <person name="Henrissat B."/>
            <person name="Kuo A."/>
            <person name="Liang C."/>
            <person name="Lipzen A."/>
            <person name="Lutzoni F."/>
            <person name="Magnuson J."/>
            <person name="Mondo S."/>
            <person name="Nolan M."/>
            <person name="Ohm R."/>
            <person name="Pangilinan J."/>
            <person name="Park H.-J."/>
            <person name="Ramirez L."/>
            <person name="Alfaro M."/>
            <person name="Sun H."/>
            <person name="Tritt A."/>
            <person name="Yoshinaga Y."/>
            <person name="Zwiers L.-H."/>
            <person name="Turgeon B."/>
            <person name="Goodwin S."/>
            <person name="Spatafora J."/>
            <person name="Crous P."/>
            <person name="Grigoriev I."/>
        </authorList>
    </citation>
    <scope>NUCLEOTIDE SEQUENCE</scope>
    <source>
        <strain evidence="2">CBS 627.86</strain>
    </source>
</reference>
<organism evidence="2 3">
    <name type="scientific">Lophiotrema nucula</name>
    <dbReference type="NCBI Taxonomy" id="690887"/>
    <lineage>
        <taxon>Eukaryota</taxon>
        <taxon>Fungi</taxon>
        <taxon>Dikarya</taxon>
        <taxon>Ascomycota</taxon>
        <taxon>Pezizomycotina</taxon>
        <taxon>Dothideomycetes</taxon>
        <taxon>Pleosporomycetidae</taxon>
        <taxon>Pleosporales</taxon>
        <taxon>Lophiotremataceae</taxon>
        <taxon>Lophiotrema</taxon>
    </lineage>
</organism>
<evidence type="ECO:0000313" key="3">
    <source>
        <dbReference type="Proteomes" id="UP000799770"/>
    </source>
</evidence>
<protein>
    <submittedName>
        <fullName evidence="2">Uncharacterized protein</fullName>
    </submittedName>
</protein>
<accession>A0A6A5YHN9</accession>
<feature type="compositionally biased region" description="Polar residues" evidence="1">
    <location>
        <begin position="94"/>
        <end position="108"/>
    </location>
</feature>
<proteinExistence type="predicted"/>
<gene>
    <name evidence="2" type="ORF">BDV96DRAFT_655380</name>
</gene>
<feature type="region of interest" description="Disordered" evidence="1">
    <location>
        <begin position="78"/>
        <end position="135"/>
    </location>
</feature>
<dbReference type="Proteomes" id="UP000799770">
    <property type="component" value="Unassembled WGS sequence"/>
</dbReference>
<evidence type="ECO:0000256" key="1">
    <source>
        <dbReference type="SAM" id="MobiDB-lite"/>
    </source>
</evidence>
<name>A0A6A5YHN9_9PLEO</name>
<dbReference type="EMBL" id="ML977373">
    <property type="protein sequence ID" value="KAF2105721.1"/>
    <property type="molecule type" value="Genomic_DNA"/>
</dbReference>
<evidence type="ECO:0000313" key="2">
    <source>
        <dbReference type="EMBL" id="KAF2105721.1"/>
    </source>
</evidence>
<sequence>MSHEDPQRQPSTNLTRLSVAAEFPEFPWRRRLIETDRILRLSHPAPGPGVIAAAFAAASRAQSVLTWCQDNHLETILEEGEEAADDRPAAGNPADSSTYSHQDGTQNRAGAAPGTTISRKRPATSLLDATRPVKR</sequence>